<evidence type="ECO:0000313" key="2">
    <source>
        <dbReference type="EMBL" id="THH19437.1"/>
    </source>
</evidence>
<evidence type="ECO:0000313" key="3">
    <source>
        <dbReference type="Proteomes" id="UP000310158"/>
    </source>
</evidence>
<evidence type="ECO:0000256" key="1">
    <source>
        <dbReference type="RuleBase" id="RU000487"/>
    </source>
</evidence>
<dbReference type="EMBL" id="SGPL01000045">
    <property type="protein sequence ID" value="THH19437.1"/>
    <property type="molecule type" value="Genomic_DNA"/>
</dbReference>
<dbReference type="Proteomes" id="UP000310158">
    <property type="component" value="Unassembled WGS sequence"/>
</dbReference>
<dbReference type="Gene3D" id="3.30.420.40">
    <property type="match status" value="3"/>
</dbReference>
<dbReference type="AlphaFoldDB" id="A0A4S4M4D0"/>
<dbReference type="PANTHER" id="PTHR11937">
    <property type="entry name" value="ACTIN"/>
    <property type="match status" value="1"/>
</dbReference>
<dbReference type="SUPFAM" id="SSF53067">
    <property type="entry name" value="Actin-like ATPase domain"/>
    <property type="match status" value="2"/>
</dbReference>
<dbReference type="InterPro" id="IPR043129">
    <property type="entry name" value="ATPase_NBD"/>
</dbReference>
<comment type="similarity">
    <text evidence="1">Belongs to the actin family.</text>
</comment>
<comment type="caution">
    <text evidence="2">The sequence shown here is derived from an EMBL/GenBank/DDBJ whole genome shotgun (WGS) entry which is preliminary data.</text>
</comment>
<reference evidence="2 3" key="1">
    <citation type="submission" date="2019-02" db="EMBL/GenBank/DDBJ databases">
        <title>Genome sequencing of the rare red list fungi Bondarzewia mesenterica.</title>
        <authorList>
            <person name="Buettner E."/>
            <person name="Kellner H."/>
        </authorList>
    </citation>
    <scope>NUCLEOTIDE SEQUENCE [LARGE SCALE GENOMIC DNA]</scope>
    <source>
        <strain evidence="2 3">DSM 108281</strain>
    </source>
</reference>
<accession>A0A4S4M4D0</accession>
<dbReference type="InterPro" id="IPR004000">
    <property type="entry name" value="Actin"/>
</dbReference>
<dbReference type="OrthoDB" id="74201at2759"/>
<dbReference type="SMART" id="SM00268">
    <property type="entry name" value="ACTIN"/>
    <property type="match status" value="1"/>
</dbReference>
<keyword evidence="3" id="KW-1185">Reference proteome</keyword>
<organism evidence="2 3">
    <name type="scientific">Bondarzewia mesenterica</name>
    <dbReference type="NCBI Taxonomy" id="1095465"/>
    <lineage>
        <taxon>Eukaryota</taxon>
        <taxon>Fungi</taxon>
        <taxon>Dikarya</taxon>
        <taxon>Basidiomycota</taxon>
        <taxon>Agaricomycotina</taxon>
        <taxon>Agaricomycetes</taxon>
        <taxon>Russulales</taxon>
        <taxon>Bondarzewiaceae</taxon>
        <taxon>Bondarzewia</taxon>
    </lineage>
</organism>
<evidence type="ECO:0008006" key="4">
    <source>
        <dbReference type="Google" id="ProtNLM"/>
    </source>
</evidence>
<dbReference type="CDD" id="cd10208">
    <property type="entry name" value="ASKHA_NBD_ScArp9-like"/>
    <property type="match status" value="1"/>
</dbReference>
<proteinExistence type="inferred from homology"/>
<dbReference type="Pfam" id="PF00022">
    <property type="entry name" value="Actin"/>
    <property type="match status" value="1"/>
</dbReference>
<name>A0A4S4M4D0_9AGAM</name>
<gene>
    <name evidence="2" type="ORF">EW146_g1731</name>
</gene>
<sequence length="520" mass="56629">MSNIAFRDSSIVIIETSKTYIRAGLGIHDVLRAPSVEIQARVGIRSGVVPDPQPSAYTNGKLSANRLGDALDAQPSASTSRAASIIPQSYPIAPAKVTDYLVGPQLDEALAAGQDLIISWPFADGQIHDWIQAEALWKYILFTSLQLRRVQNESPVLLSIFPGLSRDAYERTCQVFFERFNVAAFSLLDRSMAQIYAANALSGIVVDIGTTRTDVTPVYDGFPVTTARTTICLGMHDCELFLAHLLRSNTSVMSTLSPPDNPLAPDALAETLLALARQVWRDGLIKVPLDGDAAREIEDEGVTDIAAVLVAGKERAVIESGMKKRANAKASAAEQARAKEIEALDLVAVDFRGKEVTLGKERHRLCEPLFEPNLLNVLGDDYKKGESEGLLLPLQNAVGHAVGITEVDQRQYIWAGLFVTGEVTAYVKGVGPALQSRLSTYILSNPDQQNDVQPRHIRLVKVPDYFAEFREKGDGLAAFLGSTIVAKITFHDPNGKNFISKADYTERGPKAVFEMSPSLL</sequence>
<protein>
    <recommendedName>
        <fullName evidence="4">Actin-like ATPase domain-containing protein</fullName>
    </recommendedName>
</protein>